<proteinExistence type="inferred from homology"/>
<evidence type="ECO:0000256" key="2">
    <source>
        <dbReference type="ARBA" id="ARBA00006521"/>
    </source>
</evidence>
<evidence type="ECO:0000256" key="7">
    <source>
        <dbReference type="ARBA" id="ARBA00022763"/>
    </source>
</evidence>
<dbReference type="SMART" id="SM00987">
    <property type="entry name" value="UreE_C"/>
    <property type="match status" value="1"/>
</dbReference>
<keyword evidence="6" id="KW-0479">Metal-binding</keyword>
<keyword evidence="9" id="KW-0408">Iron</keyword>
<organism evidence="13 14">
    <name type="scientific">Halanaerobium congolense</name>
    <dbReference type="NCBI Taxonomy" id="54121"/>
    <lineage>
        <taxon>Bacteria</taxon>
        <taxon>Bacillati</taxon>
        <taxon>Bacillota</taxon>
        <taxon>Clostridia</taxon>
        <taxon>Halanaerobiales</taxon>
        <taxon>Halanaerobiaceae</taxon>
        <taxon>Halanaerobium</taxon>
    </lineage>
</organism>
<dbReference type="SMART" id="SM00986">
    <property type="entry name" value="UDG"/>
    <property type="match status" value="1"/>
</dbReference>
<evidence type="ECO:0000256" key="5">
    <source>
        <dbReference type="ARBA" id="ARBA00022485"/>
    </source>
</evidence>
<comment type="catalytic activity">
    <reaction evidence="1">
        <text>Hydrolyzes single-stranded DNA or mismatched double-stranded DNA and polynucleotides, releasing free uracil.</text>
        <dbReference type="EC" id="3.2.2.27"/>
    </reaction>
</comment>
<dbReference type="RefSeq" id="WP_149796808.1">
    <property type="nucleotide sequence ID" value="NZ_FMYT01000013.1"/>
</dbReference>
<dbReference type="Proteomes" id="UP000324896">
    <property type="component" value="Unassembled WGS sequence"/>
</dbReference>
<evidence type="ECO:0000256" key="6">
    <source>
        <dbReference type="ARBA" id="ARBA00022723"/>
    </source>
</evidence>
<dbReference type="InterPro" id="IPR005122">
    <property type="entry name" value="Uracil-DNA_glycosylase-like"/>
</dbReference>
<gene>
    <name evidence="13" type="ORF">SAMN04488597_11362</name>
</gene>
<evidence type="ECO:0000256" key="11">
    <source>
        <dbReference type="ARBA" id="ARBA00023204"/>
    </source>
</evidence>
<dbReference type="EC" id="3.2.2.27" evidence="3"/>
<evidence type="ECO:0000256" key="9">
    <source>
        <dbReference type="ARBA" id="ARBA00023004"/>
    </source>
</evidence>
<dbReference type="EMBL" id="FMYT01000013">
    <property type="protein sequence ID" value="SDC76357.1"/>
    <property type="molecule type" value="Genomic_DNA"/>
</dbReference>
<dbReference type="Gene3D" id="3.40.470.10">
    <property type="entry name" value="Uracil-DNA glycosylase-like domain"/>
    <property type="match status" value="1"/>
</dbReference>
<keyword evidence="11" id="KW-0234">DNA repair</keyword>
<dbReference type="GO" id="GO:0046872">
    <property type="term" value="F:metal ion binding"/>
    <property type="evidence" value="ECO:0007669"/>
    <property type="project" value="UniProtKB-KW"/>
</dbReference>
<dbReference type="CDD" id="cd10030">
    <property type="entry name" value="UDG-F4_TTUDGA_SPO1dp_like"/>
    <property type="match status" value="1"/>
</dbReference>
<dbReference type="InterPro" id="IPR036895">
    <property type="entry name" value="Uracil-DNA_glycosylase-like_sf"/>
</dbReference>
<keyword evidence="7" id="KW-0227">DNA damage</keyword>
<accession>A0A1G6PAA6</accession>
<keyword evidence="5" id="KW-0004">4Fe-4S</keyword>
<evidence type="ECO:0000256" key="10">
    <source>
        <dbReference type="ARBA" id="ARBA00023014"/>
    </source>
</evidence>
<dbReference type="GO" id="GO:0006281">
    <property type="term" value="P:DNA repair"/>
    <property type="evidence" value="ECO:0007669"/>
    <property type="project" value="UniProtKB-KW"/>
</dbReference>
<dbReference type="NCBIfam" id="TIGR00758">
    <property type="entry name" value="UDG_fam4"/>
    <property type="match status" value="1"/>
</dbReference>
<protein>
    <recommendedName>
        <fullName evidence="4">Type-4 uracil-DNA glycosylase</fullName>
        <ecNumber evidence="3">3.2.2.27</ecNumber>
    </recommendedName>
</protein>
<name>A0A1G6PAA6_9FIRM</name>
<dbReference type="PANTHER" id="PTHR33693:SF1">
    <property type="entry name" value="TYPE-4 URACIL-DNA GLYCOSYLASE"/>
    <property type="match status" value="1"/>
</dbReference>
<dbReference type="GO" id="GO:0004844">
    <property type="term" value="F:uracil DNA N-glycosylase activity"/>
    <property type="evidence" value="ECO:0007669"/>
    <property type="project" value="UniProtKB-EC"/>
</dbReference>
<comment type="similarity">
    <text evidence="2">Belongs to the uracil-DNA glycosylase (UDG) superfamily. Type 4 (UDGa) family.</text>
</comment>
<dbReference type="InterPro" id="IPR005273">
    <property type="entry name" value="Ura-DNA_glyco_family4"/>
</dbReference>
<evidence type="ECO:0000256" key="4">
    <source>
        <dbReference type="ARBA" id="ARBA00019403"/>
    </source>
</evidence>
<evidence type="ECO:0000256" key="8">
    <source>
        <dbReference type="ARBA" id="ARBA00022801"/>
    </source>
</evidence>
<sequence>MLFDQDGNFKIQQLFSYPNDNYERLKKEALKCRRCQLRENANGVVMGEGNLKNKIMLIGEGPGANEDRLGRPFVGRAGKLMDKILASVNLKRKELYITNVIKCRPPGNRAPRQNEFEACVSILSSEIELIQPKVIVTLGSTATKYLINPEESITNVRGKWFKRGDLYILPTFHPAYLLRNEKMKKYSWHDFKLIKKAADRIKELSNSGEF</sequence>
<dbReference type="SUPFAM" id="SSF52141">
    <property type="entry name" value="Uracil-DNA glycosylase-like"/>
    <property type="match status" value="1"/>
</dbReference>
<dbReference type="Pfam" id="PF03167">
    <property type="entry name" value="UDG"/>
    <property type="match status" value="1"/>
</dbReference>
<evidence type="ECO:0000256" key="1">
    <source>
        <dbReference type="ARBA" id="ARBA00001400"/>
    </source>
</evidence>
<evidence type="ECO:0000313" key="14">
    <source>
        <dbReference type="Proteomes" id="UP000324896"/>
    </source>
</evidence>
<dbReference type="GO" id="GO:0051539">
    <property type="term" value="F:4 iron, 4 sulfur cluster binding"/>
    <property type="evidence" value="ECO:0007669"/>
    <property type="project" value="UniProtKB-KW"/>
</dbReference>
<dbReference type="PANTHER" id="PTHR33693">
    <property type="entry name" value="TYPE-5 URACIL-DNA GLYCOSYLASE"/>
    <property type="match status" value="1"/>
</dbReference>
<evidence type="ECO:0000256" key="3">
    <source>
        <dbReference type="ARBA" id="ARBA00012030"/>
    </source>
</evidence>
<evidence type="ECO:0000313" key="13">
    <source>
        <dbReference type="EMBL" id="SDC76357.1"/>
    </source>
</evidence>
<keyword evidence="8" id="KW-0378">Hydrolase</keyword>
<dbReference type="InterPro" id="IPR051536">
    <property type="entry name" value="UDG_Type-4/5"/>
</dbReference>
<evidence type="ECO:0000259" key="12">
    <source>
        <dbReference type="SMART" id="SM00986"/>
    </source>
</evidence>
<reference evidence="13 14" key="1">
    <citation type="submission" date="2016-10" db="EMBL/GenBank/DDBJ databases">
        <authorList>
            <person name="Varghese N."/>
            <person name="Submissions S."/>
        </authorList>
    </citation>
    <scope>NUCLEOTIDE SEQUENCE [LARGE SCALE GENOMIC DNA]</scope>
    <source>
        <strain evidence="13 14">WG10</strain>
    </source>
</reference>
<dbReference type="AlphaFoldDB" id="A0A1G6PAA6"/>
<feature type="domain" description="Uracil-DNA glycosylase-like" evidence="12">
    <location>
        <begin position="46"/>
        <end position="192"/>
    </location>
</feature>
<keyword evidence="10" id="KW-0411">Iron-sulfur</keyword>